<comment type="caution">
    <text evidence="3">The sequence shown here is derived from an EMBL/GenBank/DDBJ whole genome shotgun (WGS) entry which is preliminary data.</text>
</comment>
<organism evidence="3 4">
    <name type="scientific">Colletotrichum karsti</name>
    <dbReference type="NCBI Taxonomy" id="1095194"/>
    <lineage>
        <taxon>Eukaryota</taxon>
        <taxon>Fungi</taxon>
        <taxon>Dikarya</taxon>
        <taxon>Ascomycota</taxon>
        <taxon>Pezizomycotina</taxon>
        <taxon>Sordariomycetes</taxon>
        <taxon>Hypocreomycetidae</taxon>
        <taxon>Glomerellales</taxon>
        <taxon>Glomerellaceae</taxon>
        <taxon>Colletotrichum</taxon>
        <taxon>Colletotrichum boninense species complex</taxon>
    </lineage>
</organism>
<dbReference type="GO" id="GO:0005524">
    <property type="term" value="F:ATP binding"/>
    <property type="evidence" value="ECO:0007669"/>
    <property type="project" value="InterPro"/>
</dbReference>
<dbReference type="SMART" id="SM00220">
    <property type="entry name" value="S_TKc"/>
    <property type="match status" value="1"/>
</dbReference>
<dbReference type="InterPro" id="IPR000719">
    <property type="entry name" value="Prot_kinase_dom"/>
</dbReference>
<dbReference type="EMBL" id="JAATWM020000001">
    <property type="protein sequence ID" value="KAF9882272.1"/>
    <property type="molecule type" value="Genomic_DNA"/>
</dbReference>
<dbReference type="RefSeq" id="XP_038751733.1">
    <property type="nucleotide sequence ID" value="XM_038883028.1"/>
</dbReference>
<dbReference type="Proteomes" id="UP000781932">
    <property type="component" value="Unassembled WGS sequence"/>
</dbReference>
<keyword evidence="3" id="KW-0418">Kinase</keyword>
<dbReference type="OrthoDB" id="4062651at2759"/>
<protein>
    <submittedName>
        <fullName evidence="3">Protein kinase domain-containing protein</fullName>
    </submittedName>
</protein>
<proteinExistence type="predicted"/>
<keyword evidence="3" id="KW-0808">Transferase</keyword>
<dbReference type="PANTHER" id="PTHR24359:SF37">
    <property type="entry name" value="PROTEIN KINASE DOMAIN-CONTAINING PROTEIN"/>
    <property type="match status" value="1"/>
</dbReference>
<reference evidence="3" key="2">
    <citation type="submission" date="2020-11" db="EMBL/GenBank/DDBJ databases">
        <title>Whole genome sequencing of Colletotrichum sp.</title>
        <authorList>
            <person name="Li H."/>
        </authorList>
    </citation>
    <scope>NUCLEOTIDE SEQUENCE</scope>
    <source>
        <strain evidence="3">CkLH20</strain>
    </source>
</reference>
<feature type="compositionally biased region" description="Basic and acidic residues" evidence="1">
    <location>
        <begin position="233"/>
        <end position="244"/>
    </location>
</feature>
<evidence type="ECO:0000256" key="1">
    <source>
        <dbReference type="SAM" id="MobiDB-lite"/>
    </source>
</evidence>
<gene>
    <name evidence="3" type="ORF">CkaCkLH20_00308</name>
</gene>
<evidence type="ECO:0000259" key="2">
    <source>
        <dbReference type="PROSITE" id="PS50011"/>
    </source>
</evidence>
<dbReference type="PROSITE" id="PS50011">
    <property type="entry name" value="PROTEIN_KINASE_DOM"/>
    <property type="match status" value="1"/>
</dbReference>
<evidence type="ECO:0000313" key="3">
    <source>
        <dbReference type="EMBL" id="KAF9882272.1"/>
    </source>
</evidence>
<dbReference type="AlphaFoldDB" id="A0A9P6LRA7"/>
<keyword evidence="4" id="KW-1185">Reference proteome</keyword>
<accession>A0A9P6LRA7</accession>
<dbReference type="GO" id="GO:0004674">
    <property type="term" value="F:protein serine/threonine kinase activity"/>
    <property type="evidence" value="ECO:0007669"/>
    <property type="project" value="TreeGrafter"/>
</dbReference>
<dbReference type="SUPFAM" id="SSF56112">
    <property type="entry name" value="Protein kinase-like (PK-like)"/>
    <property type="match status" value="1"/>
</dbReference>
<feature type="region of interest" description="Disordered" evidence="1">
    <location>
        <begin position="222"/>
        <end position="244"/>
    </location>
</feature>
<feature type="region of interest" description="Disordered" evidence="1">
    <location>
        <begin position="1"/>
        <end position="36"/>
    </location>
</feature>
<sequence>MKDGVSDLDLPLVENEDPDLHDPGDNSLYRANEKRERQGKPLNCCEHWGPERRKQFSYNHVNHYTLKDHHLLPFIKYGSGLSDGANIHKVHGGFSQVFFVHIHPEHHEFDDDDLDAERGFAVKQLTDEGHHANEKFKKEVNMLKKFTGDGAHSHVVSVLATYEQFGRFHLIFHRANGDLFNYWKRICPSPKFDYATVVWVAKQLAGLADGLYRFHRHYTTPKTSEADQSSEDTNEKDHKNRPKDIFEENILTGTKCTRFQGDQLPHTTNKAARPTQEDLITQYGRHGDLKPENLLWFPHRGDEKGILKIIDFGQAELHSENSKTYRQSRGIDTLTYRPPEGEIQPLMMRQSSDIWSLGCIYLEFVTWMFDGAEGVQSFKTSRLSYDPHLRMKSDKFFECVTVSGFEHDGAQLKHSVSKHIEDLASRADCSEYFKDVLGLIRDMLVIEPSEDHPPPNRRKCCGEVRNFLEKAYEKCLKTRSYAMGG</sequence>
<feature type="domain" description="Protein kinase" evidence="2">
    <location>
        <begin position="83"/>
        <end position="468"/>
    </location>
</feature>
<dbReference type="InterPro" id="IPR011009">
    <property type="entry name" value="Kinase-like_dom_sf"/>
</dbReference>
<name>A0A9P6LRA7_9PEZI</name>
<dbReference type="Pfam" id="PF00069">
    <property type="entry name" value="Pkinase"/>
    <property type="match status" value="1"/>
</dbReference>
<dbReference type="Gene3D" id="1.10.510.10">
    <property type="entry name" value="Transferase(Phosphotransferase) domain 1"/>
    <property type="match status" value="2"/>
</dbReference>
<reference evidence="3" key="1">
    <citation type="submission" date="2020-03" db="EMBL/GenBank/DDBJ databases">
        <authorList>
            <person name="He L."/>
        </authorList>
    </citation>
    <scope>NUCLEOTIDE SEQUENCE</scope>
    <source>
        <strain evidence="3">CkLH20</strain>
    </source>
</reference>
<dbReference type="GeneID" id="62156102"/>
<dbReference type="PANTHER" id="PTHR24359">
    <property type="entry name" value="SERINE/THREONINE-PROTEIN KINASE SBK1"/>
    <property type="match status" value="1"/>
</dbReference>
<evidence type="ECO:0000313" key="4">
    <source>
        <dbReference type="Proteomes" id="UP000781932"/>
    </source>
</evidence>